<dbReference type="SMART" id="SM00359">
    <property type="entry name" value="PUA"/>
    <property type="match status" value="1"/>
</dbReference>
<keyword evidence="4 10" id="KW-0489">Methyltransferase</keyword>
<dbReference type="Gene3D" id="2.30.130.10">
    <property type="entry name" value="PUA domain"/>
    <property type="match status" value="1"/>
</dbReference>
<evidence type="ECO:0000313" key="11">
    <source>
        <dbReference type="Proteomes" id="UP000253919"/>
    </source>
</evidence>
<keyword evidence="11" id="KW-1185">Reference proteome</keyword>
<dbReference type="Pfam" id="PF10672">
    <property type="entry name" value="Methyltrans_SAM"/>
    <property type="match status" value="1"/>
</dbReference>
<evidence type="ECO:0000256" key="5">
    <source>
        <dbReference type="ARBA" id="ARBA00022679"/>
    </source>
</evidence>
<dbReference type="PANTHER" id="PTHR42873">
    <property type="entry name" value="RIBOSOMAL RNA LARGE SUBUNIT METHYLTRANSFERASE"/>
    <property type="match status" value="1"/>
</dbReference>
<dbReference type="Gene3D" id="3.40.50.150">
    <property type="entry name" value="Vaccinia Virus protein VP39"/>
    <property type="match status" value="1"/>
</dbReference>
<dbReference type="PROSITE" id="PS50890">
    <property type="entry name" value="PUA"/>
    <property type="match status" value="1"/>
</dbReference>
<gene>
    <name evidence="10" type="primary">rlmI</name>
    <name evidence="10" type="ORF">AHMF7616_01795</name>
</gene>
<dbReference type="GO" id="GO:0006364">
    <property type="term" value="P:rRNA processing"/>
    <property type="evidence" value="ECO:0007669"/>
    <property type="project" value="UniProtKB-KW"/>
</dbReference>
<dbReference type="GO" id="GO:0008168">
    <property type="term" value="F:methyltransferase activity"/>
    <property type="evidence" value="ECO:0007669"/>
    <property type="project" value="UniProtKB-KW"/>
</dbReference>
<evidence type="ECO:0000256" key="8">
    <source>
        <dbReference type="ARBA" id="ARBA00038091"/>
    </source>
</evidence>
<dbReference type="CDD" id="cd11572">
    <property type="entry name" value="RlmI_M_like"/>
    <property type="match status" value="1"/>
</dbReference>
<evidence type="ECO:0000256" key="3">
    <source>
        <dbReference type="ARBA" id="ARBA00022552"/>
    </source>
</evidence>
<evidence type="ECO:0000256" key="7">
    <source>
        <dbReference type="ARBA" id="ARBA00022884"/>
    </source>
</evidence>
<evidence type="ECO:0000259" key="9">
    <source>
        <dbReference type="SMART" id="SM00359"/>
    </source>
</evidence>
<dbReference type="InterPro" id="IPR036974">
    <property type="entry name" value="PUA_sf"/>
</dbReference>
<dbReference type="SUPFAM" id="SSF88697">
    <property type="entry name" value="PUA domain-like"/>
    <property type="match status" value="1"/>
</dbReference>
<evidence type="ECO:0000256" key="4">
    <source>
        <dbReference type="ARBA" id="ARBA00022603"/>
    </source>
</evidence>
<keyword evidence="6" id="KW-0949">S-adenosyl-L-methionine</keyword>
<dbReference type="EMBL" id="QASA01000001">
    <property type="protein sequence ID" value="RDC63194.1"/>
    <property type="molecule type" value="Genomic_DNA"/>
</dbReference>
<keyword evidence="3" id="KW-0698">rRNA processing</keyword>
<dbReference type="InterPro" id="IPR019614">
    <property type="entry name" value="SAM-dep_methyl-trfase"/>
</dbReference>
<dbReference type="GO" id="GO:0005737">
    <property type="term" value="C:cytoplasm"/>
    <property type="evidence" value="ECO:0007669"/>
    <property type="project" value="UniProtKB-SubCell"/>
</dbReference>
<dbReference type="RefSeq" id="WP_115372537.1">
    <property type="nucleotide sequence ID" value="NZ_QASA01000001.1"/>
</dbReference>
<keyword evidence="5 10" id="KW-0808">Transferase</keyword>
<dbReference type="SUPFAM" id="SSF53335">
    <property type="entry name" value="S-adenosyl-L-methionine-dependent methyltransferases"/>
    <property type="match status" value="1"/>
</dbReference>
<comment type="similarity">
    <text evidence="8">Belongs to the methyltransferase superfamily. RlmI family.</text>
</comment>
<evidence type="ECO:0000256" key="2">
    <source>
        <dbReference type="ARBA" id="ARBA00022490"/>
    </source>
</evidence>
<dbReference type="AlphaFoldDB" id="A0A369QEQ3"/>
<dbReference type="EC" id="2.1.1.191" evidence="10"/>
<dbReference type="InterPro" id="IPR029063">
    <property type="entry name" value="SAM-dependent_MTases_sf"/>
</dbReference>
<sequence length="395" mass="43981">MTDRIQIILHAGKEQSLKRFHPWVFSGAIKKMTGVPQDGDTVEVYSSRNEFLGVGHYQKGSITVRVISFEPTLTDATFWRRKIQQAYNYRQVLGFIDNPHTNVYRLVFAEGDGLPGLIIDVYGDTAVMQAHSLGIYRALALIAQALQEVYGQSLKNIYDKSAETLHLQDTGAPLNSYLLGSGEEARIVTENANSFFVDWITGQKTGFFIDQRENRQLLATYAAGKSVLNTFCYTGGFSVYALNAGATLVHSVDSSKKAIELTDRNAALNHAGARHASFAVDTFSFFKNQPQPYDIIILDPPAFAKHHNVRHNAVMGYKRLNAEALKQIKPGGILFTFSCSQAVDRYLFNNTIMAAAIEAGRNIKIMHHLSQPADHPVSMYHPEGEYLKGLVLFVE</sequence>
<dbReference type="Gene3D" id="3.30.750.80">
    <property type="entry name" value="RNA methyltransferase domain (HRMD) like"/>
    <property type="match status" value="1"/>
</dbReference>
<evidence type="ECO:0000256" key="1">
    <source>
        <dbReference type="ARBA" id="ARBA00004496"/>
    </source>
</evidence>
<dbReference type="Pfam" id="PF17785">
    <property type="entry name" value="PUA_3"/>
    <property type="match status" value="1"/>
</dbReference>
<dbReference type="Proteomes" id="UP000253919">
    <property type="component" value="Unassembled WGS sequence"/>
</dbReference>
<dbReference type="CDD" id="cd02440">
    <property type="entry name" value="AdoMet_MTases"/>
    <property type="match status" value="1"/>
</dbReference>
<comment type="caution">
    <text evidence="10">The sequence shown here is derived from an EMBL/GenBank/DDBJ whole genome shotgun (WGS) entry which is preliminary data.</text>
</comment>
<keyword evidence="7" id="KW-0694">RNA-binding</keyword>
<reference evidence="10 11" key="1">
    <citation type="submission" date="2018-04" db="EMBL/GenBank/DDBJ databases">
        <title>Adhaeribacter sp. HMF7616 genome sequencing and assembly.</title>
        <authorList>
            <person name="Kang H."/>
            <person name="Kang J."/>
            <person name="Cha I."/>
            <person name="Kim H."/>
            <person name="Joh K."/>
        </authorList>
    </citation>
    <scope>NUCLEOTIDE SEQUENCE [LARGE SCALE GENOMIC DNA]</scope>
    <source>
        <strain evidence="10 11">HMF7616</strain>
    </source>
</reference>
<dbReference type="OrthoDB" id="9805492at2"/>
<dbReference type="GO" id="GO:0032259">
    <property type="term" value="P:methylation"/>
    <property type="evidence" value="ECO:0007669"/>
    <property type="project" value="UniProtKB-KW"/>
</dbReference>
<proteinExistence type="inferred from homology"/>
<dbReference type="CDD" id="cd21153">
    <property type="entry name" value="PUA_RlmI"/>
    <property type="match status" value="1"/>
</dbReference>
<comment type="subcellular location">
    <subcellularLocation>
        <location evidence="1">Cytoplasm</location>
    </subcellularLocation>
</comment>
<protein>
    <submittedName>
        <fullName evidence="10">23S rRNA (Cytosine(1962)-C(5))-methyltransferase</fullName>
        <ecNumber evidence="10">2.1.1.191</ecNumber>
    </submittedName>
</protein>
<feature type="domain" description="PUA" evidence="9">
    <location>
        <begin position="5"/>
        <end position="88"/>
    </location>
</feature>
<accession>A0A369QEQ3</accession>
<keyword evidence="2" id="KW-0963">Cytoplasm</keyword>
<dbReference type="PANTHER" id="PTHR42873:SF1">
    <property type="entry name" value="S-ADENOSYLMETHIONINE-DEPENDENT METHYLTRANSFERASE DOMAIN-CONTAINING PROTEIN"/>
    <property type="match status" value="1"/>
</dbReference>
<dbReference type="InterPro" id="IPR015947">
    <property type="entry name" value="PUA-like_sf"/>
</dbReference>
<name>A0A369QEQ3_9BACT</name>
<evidence type="ECO:0000256" key="6">
    <source>
        <dbReference type="ARBA" id="ARBA00022691"/>
    </source>
</evidence>
<evidence type="ECO:0000313" key="10">
    <source>
        <dbReference type="EMBL" id="RDC63194.1"/>
    </source>
</evidence>
<dbReference type="GO" id="GO:0003723">
    <property type="term" value="F:RNA binding"/>
    <property type="evidence" value="ECO:0007669"/>
    <property type="project" value="UniProtKB-KW"/>
</dbReference>
<dbReference type="InterPro" id="IPR041532">
    <property type="entry name" value="RlmI-like_PUA"/>
</dbReference>
<organism evidence="10 11">
    <name type="scientific">Adhaeribacter pallidiroseus</name>
    <dbReference type="NCBI Taxonomy" id="2072847"/>
    <lineage>
        <taxon>Bacteria</taxon>
        <taxon>Pseudomonadati</taxon>
        <taxon>Bacteroidota</taxon>
        <taxon>Cytophagia</taxon>
        <taxon>Cytophagales</taxon>
        <taxon>Hymenobacteraceae</taxon>
        <taxon>Adhaeribacter</taxon>
    </lineage>
</organism>
<dbReference type="InterPro" id="IPR002478">
    <property type="entry name" value="PUA"/>
</dbReference>